<sequence length="84" mass="9692">MTITAAIAIDIASQLPREIQDLILPNVVLRYHSFYNFEDTNKLSFTTSNSDDVYDNRDVLIPLISLINLSDPLVDYVVFWRFPN</sequence>
<organism evidence="1 2">
    <name type="scientific">Ambrosiozyma monospora</name>
    <name type="common">Yeast</name>
    <name type="synonym">Endomycopsis monosporus</name>
    <dbReference type="NCBI Taxonomy" id="43982"/>
    <lineage>
        <taxon>Eukaryota</taxon>
        <taxon>Fungi</taxon>
        <taxon>Dikarya</taxon>
        <taxon>Ascomycota</taxon>
        <taxon>Saccharomycotina</taxon>
        <taxon>Pichiomycetes</taxon>
        <taxon>Pichiales</taxon>
        <taxon>Pichiaceae</taxon>
        <taxon>Ambrosiozyma</taxon>
    </lineage>
</organism>
<evidence type="ECO:0000313" key="2">
    <source>
        <dbReference type="Proteomes" id="UP001165064"/>
    </source>
</evidence>
<name>A0ACB5T6X2_AMBMO</name>
<keyword evidence="2" id="KW-1185">Reference proteome</keyword>
<dbReference type="Proteomes" id="UP001165064">
    <property type="component" value="Unassembled WGS sequence"/>
</dbReference>
<protein>
    <submittedName>
        <fullName evidence="1">Unnamed protein product</fullName>
    </submittedName>
</protein>
<proteinExistence type="predicted"/>
<comment type="caution">
    <text evidence="1">The sequence shown here is derived from an EMBL/GenBank/DDBJ whole genome shotgun (WGS) entry which is preliminary data.</text>
</comment>
<dbReference type="EMBL" id="BSXS01004140">
    <property type="protein sequence ID" value="GME82529.1"/>
    <property type="molecule type" value="Genomic_DNA"/>
</dbReference>
<gene>
    <name evidence="1" type="ORF">Amon02_000557600</name>
</gene>
<evidence type="ECO:0000313" key="1">
    <source>
        <dbReference type="EMBL" id="GME82529.1"/>
    </source>
</evidence>
<accession>A0ACB5T6X2</accession>
<reference evidence="1" key="1">
    <citation type="submission" date="2023-04" db="EMBL/GenBank/DDBJ databases">
        <title>Ambrosiozyma monospora NBRC 10751.</title>
        <authorList>
            <person name="Ichikawa N."/>
            <person name="Sato H."/>
            <person name="Tonouchi N."/>
        </authorList>
    </citation>
    <scope>NUCLEOTIDE SEQUENCE</scope>
    <source>
        <strain evidence="1">NBRC 10751</strain>
    </source>
</reference>